<dbReference type="PANTHER" id="PTHR30414">
    <property type="entry name" value="MINICONDUCTANCE MECHANOSENSITIVE CHANNEL YBDG"/>
    <property type="match status" value="1"/>
</dbReference>
<dbReference type="Gene3D" id="1.10.287.1260">
    <property type="match status" value="1"/>
</dbReference>
<reference evidence="12 13" key="1">
    <citation type="submission" date="2015-11" db="EMBL/GenBank/DDBJ databases">
        <title>Description and complete genome sequence of a novel strain predominating in hypersaline microbial mats and representing a new family of the Bacteriodetes phylum.</title>
        <authorList>
            <person name="Spring S."/>
            <person name="Bunk B."/>
            <person name="Sproer C."/>
            <person name="Klenk H.-P."/>
        </authorList>
    </citation>
    <scope>NUCLEOTIDE SEQUENCE [LARGE SCALE GENOMIC DNA]</scope>
    <source>
        <strain evidence="12 13">L21-Spi-D4</strain>
    </source>
</reference>
<dbReference type="RefSeq" id="WP_057954278.1">
    <property type="nucleotide sequence ID" value="NZ_CP013118.1"/>
</dbReference>
<evidence type="ECO:0000256" key="9">
    <source>
        <dbReference type="ARBA" id="ARBA00093659"/>
    </source>
</evidence>
<dbReference type="InterPro" id="IPR010920">
    <property type="entry name" value="LSM_dom_sf"/>
</dbReference>
<evidence type="ECO:0000256" key="2">
    <source>
        <dbReference type="ARBA" id="ARBA00022475"/>
    </source>
</evidence>
<gene>
    <name evidence="12" type="primary">mscM</name>
    <name evidence="12" type="ORF">L21SP5_03324</name>
</gene>
<evidence type="ECO:0000256" key="4">
    <source>
        <dbReference type="ARBA" id="ARBA00022692"/>
    </source>
</evidence>
<evidence type="ECO:0000256" key="8">
    <source>
        <dbReference type="ARBA" id="ARBA00093630"/>
    </source>
</evidence>
<name>A0A0S2I3G1_9BACT</name>
<dbReference type="OrthoDB" id="9775207at2"/>
<evidence type="ECO:0000256" key="5">
    <source>
        <dbReference type="ARBA" id="ARBA00022989"/>
    </source>
</evidence>
<dbReference type="PANTHER" id="PTHR30414:SF0">
    <property type="entry name" value="MINICONDUCTANCE MECHANOSENSITIVE CHANNEL YBDG"/>
    <property type="match status" value="1"/>
</dbReference>
<keyword evidence="13" id="KW-1185">Reference proteome</keyword>
<dbReference type="EMBL" id="CP013118">
    <property type="protein sequence ID" value="ALO16937.1"/>
    <property type="molecule type" value="Genomic_DNA"/>
</dbReference>
<feature type="transmembrane region" description="Helical" evidence="10">
    <location>
        <begin position="109"/>
        <end position="127"/>
    </location>
</feature>
<dbReference type="FunFam" id="2.30.30.60:FF:000002">
    <property type="entry name" value="Mechanosensitive ion channel family protein"/>
    <property type="match status" value="1"/>
</dbReference>
<sequence>MEKFEAIFKEWLLNTGINSSLADIFYIGTNILAIIAISIIADWIAKRIILQTIKQIVRKSKVTWDDVIFERKVFNRLSHLAPAIVIYYLIEVAFPEASGWVNFVQKLTYMYMVFIGILVLDSFVTALHEIYKRNPISKDRPIKGYVQVVQIVIYFFGVITILAVLLGKSPGALLAGLGALAAVLMLVFRDSILGLVAGIQLSLNKMVKIGDWITMPSHNADGNVTEITLNTVKVQNFDKTITTIPTYALVSESFSNWRGMLESGGRRIKRSLYIDIRSIKFCSKELLDNLQRVHRLTDYIEKRRKEVEEYNKSQGVDQSIMANGRRMTNIGVFRKYIEEYLKHHPMINKDMTFLIRQLQTTEKGVPIEIYVFSKEKEWVKFESIQADIFDHLLAAINEFELSLYQNPSGNDISKALELRAK</sequence>
<evidence type="ECO:0000313" key="13">
    <source>
        <dbReference type="Proteomes" id="UP000064893"/>
    </source>
</evidence>
<keyword evidence="3" id="KW-0997">Cell inner membrane</keyword>
<dbReference type="GO" id="GO:0005886">
    <property type="term" value="C:plasma membrane"/>
    <property type="evidence" value="ECO:0007669"/>
    <property type="project" value="UniProtKB-SubCell"/>
</dbReference>
<evidence type="ECO:0000313" key="12">
    <source>
        <dbReference type="EMBL" id="ALO16937.1"/>
    </source>
</evidence>
<evidence type="ECO:0000256" key="6">
    <source>
        <dbReference type="ARBA" id="ARBA00023016"/>
    </source>
</evidence>
<organism evidence="12 13">
    <name type="scientific">Salinivirga cyanobacteriivorans</name>
    <dbReference type="NCBI Taxonomy" id="1307839"/>
    <lineage>
        <taxon>Bacteria</taxon>
        <taxon>Pseudomonadati</taxon>
        <taxon>Bacteroidota</taxon>
        <taxon>Bacteroidia</taxon>
        <taxon>Bacteroidales</taxon>
        <taxon>Salinivirgaceae</taxon>
        <taxon>Salinivirga</taxon>
    </lineage>
</organism>
<feature type="transmembrane region" description="Helical" evidence="10">
    <location>
        <begin position="148"/>
        <end position="166"/>
    </location>
</feature>
<keyword evidence="5 10" id="KW-1133">Transmembrane helix</keyword>
<dbReference type="AlphaFoldDB" id="A0A0S2I3G1"/>
<dbReference type="InterPro" id="IPR030192">
    <property type="entry name" value="YbdG"/>
</dbReference>
<keyword evidence="6" id="KW-0346">Stress response</keyword>
<feature type="transmembrane region" description="Helical" evidence="10">
    <location>
        <begin position="80"/>
        <end position="103"/>
    </location>
</feature>
<dbReference type="GO" id="GO:0071470">
    <property type="term" value="P:cellular response to osmotic stress"/>
    <property type="evidence" value="ECO:0007669"/>
    <property type="project" value="InterPro"/>
</dbReference>
<dbReference type="Proteomes" id="UP000064893">
    <property type="component" value="Chromosome"/>
</dbReference>
<dbReference type="SUPFAM" id="SSF50182">
    <property type="entry name" value="Sm-like ribonucleoproteins"/>
    <property type="match status" value="1"/>
</dbReference>
<keyword evidence="2" id="KW-1003">Cell membrane</keyword>
<proteinExistence type="predicted"/>
<dbReference type="Pfam" id="PF00924">
    <property type="entry name" value="MS_channel_2nd"/>
    <property type="match status" value="1"/>
</dbReference>
<evidence type="ECO:0000256" key="7">
    <source>
        <dbReference type="ARBA" id="ARBA00023136"/>
    </source>
</evidence>
<comment type="subcellular location">
    <subcellularLocation>
        <location evidence="1">Cell inner membrane</location>
        <topology evidence="1">Multi-pass membrane protein</topology>
    </subcellularLocation>
</comment>
<accession>A0A0S2I3G1</accession>
<dbReference type="Gene3D" id="2.30.30.60">
    <property type="match status" value="1"/>
</dbReference>
<dbReference type="GO" id="GO:0008381">
    <property type="term" value="F:mechanosensitive monoatomic ion channel activity"/>
    <property type="evidence" value="ECO:0007669"/>
    <property type="project" value="InterPro"/>
</dbReference>
<dbReference type="PATRIC" id="fig|1307839.3.peg.3493"/>
<feature type="transmembrane region" description="Helical" evidence="10">
    <location>
        <begin position="172"/>
        <end position="199"/>
    </location>
</feature>
<dbReference type="KEGG" id="blq:L21SP5_03324"/>
<evidence type="ECO:0000256" key="3">
    <source>
        <dbReference type="ARBA" id="ARBA00022519"/>
    </source>
</evidence>
<dbReference type="InterPro" id="IPR006685">
    <property type="entry name" value="MscS_channel_2nd"/>
</dbReference>
<dbReference type="STRING" id="1307839.L21SP5_03324"/>
<dbReference type="InterPro" id="IPR023408">
    <property type="entry name" value="MscS_beta-dom_sf"/>
</dbReference>
<protein>
    <recommendedName>
        <fullName evidence="8">Mechanosensing system component YbdG</fullName>
    </recommendedName>
    <alternativeName>
        <fullName evidence="9">Mechanosensitive channel homolog YbdG</fullName>
    </alternativeName>
</protein>
<evidence type="ECO:0000259" key="11">
    <source>
        <dbReference type="Pfam" id="PF00924"/>
    </source>
</evidence>
<keyword evidence="4 10" id="KW-0812">Transmembrane</keyword>
<feature type="transmembrane region" description="Helical" evidence="10">
    <location>
        <begin position="24"/>
        <end position="45"/>
    </location>
</feature>
<evidence type="ECO:0000256" key="10">
    <source>
        <dbReference type="SAM" id="Phobius"/>
    </source>
</evidence>
<evidence type="ECO:0000256" key="1">
    <source>
        <dbReference type="ARBA" id="ARBA00004429"/>
    </source>
</evidence>
<feature type="domain" description="Mechanosensitive ion channel MscS" evidence="11">
    <location>
        <begin position="190"/>
        <end position="258"/>
    </location>
</feature>
<keyword evidence="7 10" id="KW-0472">Membrane</keyword>